<proteinExistence type="inferred from homology"/>
<comment type="similarity">
    <text evidence="1">Belongs to the 4-hydroxybenzoyl-CoA thioesterase family.</text>
</comment>
<keyword evidence="4" id="KW-1185">Reference proteome</keyword>
<name>A0A7W6CIU3_9SPHN</name>
<comment type="caution">
    <text evidence="3">The sequence shown here is derived from an EMBL/GenBank/DDBJ whole genome shotgun (WGS) entry which is preliminary data.</text>
</comment>
<dbReference type="PANTHER" id="PTHR31793:SF27">
    <property type="entry name" value="NOVEL THIOESTERASE SUPERFAMILY DOMAIN AND SAPOSIN A-TYPE DOMAIN CONTAINING PROTEIN (0610012H03RIK)"/>
    <property type="match status" value="1"/>
</dbReference>
<dbReference type="EC" id="3.1.2.-" evidence="3"/>
<gene>
    <name evidence="3" type="ORF">GGR38_001442</name>
</gene>
<evidence type="ECO:0000256" key="2">
    <source>
        <dbReference type="ARBA" id="ARBA00022801"/>
    </source>
</evidence>
<evidence type="ECO:0000313" key="4">
    <source>
        <dbReference type="Proteomes" id="UP000548867"/>
    </source>
</evidence>
<dbReference type="Gene3D" id="3.10.129.10">
    <property type="entry name" value="Hotdog Thioesterase"/>
    <property type="match status" value="1"/>
</dbReference>
<dbReference type="InterPro" id="IPR050563">
    <property type="entry name" value="4-hydroxybenzoyl-CoA_TE"/>
</dbReference>
<dbReference type="CDD" id="cd00586">
    <property type="entry name" value="4HBT"/>
    <property type="match status" value="1"/>
</dbReference>
<dbReference type="Proteomes" id="UP000548867">
    <property type="component" value="Unassembled WGS sequence"/>
</dbReference>
<dbReference type="RefSeq" id="WP_183624041.1">
    <property type="nucleotide sequence ID" value="NZ_JACIDX010000004.1"/>
</dbReference>
<keyword evidence="2 3" id="KW-0378">Hydrolase</keyword>
<dbReference type="InterPro" id="IPR029069">
    <property type="entry name" value="HotDog_dom_sf"/>
</dbReference>
<dbReference type="EMBL" id="JACIDX010000004">
    <property type="protein sequence ID" value="MBB3954515.1"/>
    <property type="molecule type" value="Genomic_DNA"/>
</dbReference>
<dbReference type="SUPFAM" id="SSF54637">
    <property type="entry name" value="Thioesterase/thiol ester dehydrase-isomerase"/>
    <property type="match status" value="1"/>
</dbReference>
<organism evidence="3 4">
    <name type="scientific">Novosphingobium sediminicola</name>
    <dbReference type="NCBI Taxonomy" id="563162"/>
    <lineage>
        <taxon>Bacteria</taxon>
        <taxon>Pseudomonadati</taxon>
        <taxon>Pseudomonadota</taxon>
        <taxon>Alphaproteobacteria</taxon>
        <taxon>Sphingomonadales</taxon>
        <taxon>Sphingomonadaceae</taxon>
        <taxon>Novosphingobium</taxon>
    </lineage>
</organism>
<dbReference type="AlphaFoldDB" id="A0A7W6CIU3"/>
<protein>
    <submittedName>
        <fullName evidence="3">Acyl-CoA thioester hydrolase</fullName>
        <ecNumber evidence="3">3.1.2.-</ecNumber>
    </submittedName>
</protein>
<evidence type="ECO:0000313" key="3">
    <source>
        <dbReference type="EMBL" id="MBB3954515.1"/>
    </source>
</evidence>
<evidence type="ECO:0000256" key="1">
    <source>
        <dbReference type="ARBA" id="ARBA00005953"/>
    </source>
</evidence>
<dbReference type="GO" id="GO:0047617">
    <property type="term" value="F:fatty acyl-CoA hydrolase activity"/>
    <property type="evidence" value="ECO:0007669"/>
    <property type="project" value="TreeGrafter"/>
</dbReference>
<dbReference type="PANTHER" id="PTHR31793">
    <property type="entry name" value="4-HYDROXYBENZOYL-COA THIOESTERASE FAMILY MEMBER"/>
    <property type="match status" value="1"/>
</dbReference>
<accession>A0A7W6CIU3</accession>
<sequence>MAKPDPALLDPAGYPHVCEVTTRYADLDPNNHINNVAMAAIIEDARVRFHMASGFAKAIPAGAQTMVVSLNIDYLAQAHYPHPLTIHSGLSAVGDRSLRLRHLLMQDGRPVALAEAVAVHVVDGKAAPLPEGLREAIEAWKCR</sequence>
<dbReference type="Pfam" id="PF13279">
    <property type="entry name" value="4HBT_2"/>
    <property type="match status" value="1"/>
</dbReference>
<reference evidence="3 4" key="1">
    <citation type="submission" date="2020-08" db="EMBL/GenBank/DDBJ databases">
        <title>Genomic Encyclopedia of Type Strains, Phase IV (KMG-IV): sequencing the most valuable type-strain genomes for metagenomic binning, comparative biology and taxonomic classification.</title>
        <authorList>
            <person name="Goeker M."/>
        </authorList>
    </citation>
    <scope>NUCLEOTIDE SEQUENCE [LARGE SCALE GENOMIC DNA]</scope>
    <source>
        <strain evidence="3 4">DSM 27057</strain>
    </source>
</reference>